<keyword evidence="3" id="KW-1185">Reference proteome</keyword>
<dbReference type="PANTHER" id="PTHR22744:SF14">
    <property type="entry name" value="BTB DOMAIN-CONTAINING PROTEIN-RELATED"/>
    <property type="match status" value="1"/>
</dbReference>
<dbReference type="EMBL" id="BTSY01000005">
    <property type="protein sequence ID" value="GMT30448.1"/>
    <property type="molecule type" value="Genomic_DNA"/>
</dbReference>
<comment type="caution">
    <text evidence="2">The sequence shown here is derived from an EMBL/GenBank/DDBJ whole genome shotgun (WGS) entry which is preliminary data.</text>
</comment>
<sequence length="178" mass="21394">RFRNLEDPDFFSPSNIADVILIVQEKKFHVSRQILAHQSSFFDALFYSDFKESKESEITLEDIVHEVFFCFFFYFFFSNLEILQSNVEFVVKLADRFNMKRILDRAEKWLNSDDNEDMEIHDKLRLSDQYHLDLLQLNCISSIDSIDQIVEVKKSDSYQFLSEEIKDELFDKMVKLWE</sequence>
<gene>
    <name evidence="2" type="ORF">PFISCL1PPCAC_21745</name>
</gene>
<proteinExistence type="predicted"/>
<feature type="non-terminal residue" evidence="2">
    <location>
        <position position="178"/>
    </location>
</feature>
<accession>A0AAV5WJF8</accession>
<dbReference type="InterPro" id="IPR000210">
    <property type="entry name" value="BTB/POZ_dom"/>
</dbReference>
<dbReference type="InterPro" id="IPR011333">
    <property type="entry name" value="SKP1/BTB/POZ_sf"/>
</dbReference>
<dbReference type="Gene3D" id="3.30.710.10">
    <property type="entry name" value="Potassium Channel Kv1.1, Chain A"/>
    <property type="match status" value="1"/>
</dbReference>
<dbReference type="PROSITE" id="PS50097">
    <property type="entry name" value="BTB"/>
    <property type="match status" value="1"/>
</dbReference>
<dbReference type="SMART" id="SM00225">
    <property type="entry name" value="BTB"/>
    <property type="match status" value="1"/>
</dbReference>
<feature type="non-terminal residue" evidence="2">
    <location>
        <position position="1"/>
    </location>
</feature>
<evidence type="ECO:0000313" key="2">
    <source>
        <dbReference type="EMBL" id="GMT30448.1"/>
    </source>
</evidence>
<dbReference type="Proteomes" id="UP001432322">
    <property type="component" value="Unassembled WGS sequence"/>
</dbReference>
<dbReference type="PANTHER" id="PTHR22744">
    <property type="entry name" value="HELIX LOOP HELIX PROTEIN 21-RELATED"/>
    <property type="match status" value="1"/>
</dbReference>
<dbReference type="Pfam" id="PF00651">
    <property type="entry name" value="BTB"/>
    <property type="match status" value="1"/>
</dbReference>
<reference evidence="2" key="1">
    <citation type="submission" date="2023-10" db="EMBL/GenBank/DDBJ databases">
        <title>Genome assembly of Pristionchus species.</title>
        <authorList>
            <person name="Yoshida K."/>
            <person name="Sommer R.J."/>
        </authorList>
    </citation>
    <scope>NUCLEOTIDE SEQUENCE</scope>
    <source>
        <strain evidence="2">RS5133</strain>
    </source>
</reference>
<evidence type="ECO:0000259" key="1">
    <source>
        <dbReference type="PROSITE" id="PS50097"/>
    </source>
</evidence>
<name>A0AAV5WJF8_9BILA</name>
<feature type="domain" description="BTB" evidence="1">
    <location>
        <begin position="17"/>
        <end position="84"/>
    </location>
</feature>
<evidence type="ECO:0000313" key="3">
    <source>
        <dbReference type="Proteomes" id="UP001432322"/>
    </source>
</evidence>
<organism evidence="2 3">
    <name type="scientific">Pristionchus fissidentatus</name>
    <dbReference type="NCBI Taxonomy" id="1538716"/>
    <lineage>
        <taxon>Eukaryota</taxon>
        <taxon>Metazoa</taxon>
        <taxon>Ecdysozoa</taxon>
        <taxon>Nematoda</taxon>
        <taxon>Chromadorea</taxon>
        <taxon>Rhabditida</taxon>
        <taxon>Rhabditina</taxon>
        <taxon>Diplogasteromorpha</taxon>
        <taxon>Diplogasteroidea</taxon>
        <taxon>Neodiplogasteridae</taxon>
        <taxon>Pristionchus</taxon>
    </lineage>
</organism>
<dbReference type="SUPFAM" id="SSF54695">
    <property type="entry name" value="POZ domain"/>
    <property type="match status" value="1"/>
</dbReference>
<dbReference type="AlphaFoldDB" id="A0AAV5WJF8"/>
<protein>
    <recommendedName>
        <fullName evidence="1">BTB domain-containing protein</fullName>
    </recommendedName>
</protein>